<dbReference type="KEGG" id="tdu:QJT80_05875"/>
<dbReference type="EMBL" id="CP124755">
    <property type="protein sequence ID" value="WGZ92005.1"/>
    <property type="molecule type" value="Genomic_DNA"/>
</dbReference>
<name>A0AA95H9S0_9GAMM</name>
<dbReference type="SUPFAM" id="SSF140864">
    <property type="entry name" value="TROVE domain-like"/>
    <property type="match status" value="1"/>
</dbReference>
<reference evidence="2" key="2">
    <citation type="submission" date="2023-04" db="EMBL/GenBank/DDBJ databases">
        <authorList>
            <person name="Beletskiy A.V."/>
            <person name="Mardanov A.V."/>
            <person name="Ravin N.V."/>
        </authorList>
    </citation>
    <scope>NUCLEOTIDE SEQUENCE</scope>
    <source>
        <strain evidence="2">GKL-01</strain>
    </source>
</reference>
<dbReference type="GO" id="GO:0003723">
    <property type="term" value="F:RNA binding"/>
    <property type="evidence" value="ECO:0007669"/>
    <property type="project" value="InterPro"/>
</dbReference>
<dbReference type="InterPro" id="IPR008858">
    <property type="entry name" value="TROVE_dom"/>
</dbReference>
<evidence type="ECO:0000259" key="1">
    <source>
        <dbReference type="Pfam" id="PF05731"/>
    </source>
</evidence>
<feature type="domain" description="TROVE" evidence="1">
    <location>
        <begin position="42"/>
        <end position="175"/>
    </location>
</feature>
<accession>A0AA95H9S0</accession>
<protein>
    <submittedName>
        <fullName evidence="2">TROVE domain-containing protein</fullName>
    </submittedName>
</protein>
<gene>
    <name evidence="2" type="ORF">QJT80_05875</name>
</gene>
<dbReference type="AlphaFoldDB" id="A0AA95H9S0"/>
<proteinExistence type="predicted"/>
<dbReference type="InterPro" id="IPR037214">
    <property type="entry name" value="TROVE_dom_sf"/>
</dbReference>
<evidence type="ECO:0000313" key="2">
    <source>
        <dbReference type="EMBL" id="WGZ92005.1"/>
    </source>
</evidence>
<reference evidence="2" key="1">
    <citation type="journal article" date="2023" name="Int. J. Mol. Sci.">
        <title>Metagenomics Revealed a New Genus 'Candidatus Thiocaldithrix dubininis' gen. nov., sp. nov. and a New Species 'Candidatus Thiothrix putei' sp. nov. in the Family Thiotrichaceae, Some Members of Which Have Traits of Both Na+- and H+-Motive Energetics.</title>
        <authorList>
            <person name="Ravin N.V."/>
            <person name="Muntyan M.S."/>
            <person name="Smolyakov D.D."/>
            <person name="Rudenko T.S."/>
            <person name="Beletsky A.V."/>
            <person name="Mardanov A.V."/>
            <person name="Grabovich M.Y."/>
        </authorList>
    </citation>
    <scope>NUCLEOTIDE SEQUENCE</scope>
    <source>
        <strain evidence="2">GKL-01</strain>
    </source>
</reference>
<sequence length="187" mass="21152">MAANTSPLIIMSPYTINAPVTSALENLQHLLSTDLLPENEGYTVNKVLIYRLQMLVKQYSPQTIIALAIKARAQPALRTVALLLMRELTRCTHNTEHSQLIAPALVSIMQHPEDLTDFVDIYWLETKQPLTKQVKKAFTLALQKFDDAQLAQCSNKQQRKLRDILRLVHPKPKTAAQANTWRLLTSA</sequence>
<dbReference type="Pfam" id="PF05731">
    <property type="entry name" value="TROVE"/>
    <property type="match status" value="1"/>
</dbReference>
<dbReference type="Proteomes" id="UP001300672">
    <property type="component" value="Chromosome"/>
</dbReference>
<organism evidence="2">
    <name type="scientific">Candidatus Thiocaldithrix dubininis</name>
    <dbReference type="NCBI Taxonomy" id="3080823"/>
    <lineage>
        <taxon>Bacteria</taxon>
        <taxon>Pseudomonadati</taxon>
        <taxon>Pseudomonadota</taxon>
        <taxon>Gammaproteobacteria</taxon>
        <taxon>Thiotrichales</taxon>
        <taxon>Thiotrichaceae</taxon>
        <taxon>Candidatus Thiocaldithrix</taxon>
    </lineage>
</organism>